<dbReference type="InterPro" id="IPR010069">
    <property type="entry name" value="CdiA_FHA1_rpt"/>
</dbReference>
<dbReference type="InterPro" id="IPR012334">
    <property type="entry name" value="Pectin_lyas_fold"/>
</dbReference>
<dbReference type="InterPro" id="IPR011050">
    <property type="entry name" value="Pectin_lyase_fold/virulence"/>
</dbReference>
<keyword evidence="4" id="KW-1185">Reference proteome</keyword>
<dbReference type="InterPro" id="IPR008638">
    <property type="entry name" value="FhaB/CdiA-like_TPS"/>
</dbReference>
<evidence type="ECO:0000313" key="3">
    <source>
        <dbReference type="EMBL" id="QED23052.1"/>
    </source>
</evidence>
<sequence>MIIAIKSILLKTGNFLRQSLVFTAAFSLVLQPIFYNQALANPSNIIPDGTTQTTTELSPNNITVVNIASPTGSGTSMNNFDQFNVDQTGAIMNNSSVVTNTQIGGWIYANPHLADGRQANVIVGEVTGNMPSNLLGYTEIAGGKAEFVLLNPNGIACAGCGFINTNSLTLGTGWGIYNADGSLASINMGNGNFSVTGAGLDATLVDYFRVISKNIQLSAPIWAKDELAIYQGSSNFNTSTNTFSVNANPQAGQTIGIDVSALGAMYAGKATLIASDLGLGVNISSDVITSRDGIAITANGDIVYNNLTSATSTNITANNNGSITQNGSLKSSGGDTNLTAQNNISIAGTSLSSTGNTTITAGGNISNSNNLSLQTSNLTTTSTGSTTLQNLNATVAGQTNVTANNFSVSNSNIKSTGGFASNVTNATNLTNTTVSTNGNANLTTKDLTLTTSTLSANQVNITASNNVSTTNSGINSNTSVLLNATNAITNSNSKLKGITDVTINSASLINTSGTLINSNGTLSVASTTISNDGSQIYSIGNQSLITNSLTNQNLSLIYSGGTLGINNTGNTNLTSLLNLGSDIYSTGNLSLKANTLTNSSSSLIQTGGTLSILSQTLTNQTASKILAIGNTNITATTLNNTGNSLIQTNGVLIEAITGNITQDSSQTLATGSITINASSLTNQNSSLIQTGSTLNITLISNLNNTATSSIIATSNATLTAVNATNTSTSNIITGGNFTGSFSGTLTNSANILAFGSITANNLNNQNGYLEAGTSVLITNNNFALNNSGGTIQSDNGNTTINSNYQFNNTNGQTNSANDINLNIKANQNYTDTKSKINAGGNIYLNSAGYDITEGSGVKFKTSNLFQVTASNFTNNSDINVGYIDFALSNALINNSNLVSTNDSQYIIRKNIINTGTIASGATLLLQGANITNTNVEGSTGLIYSAGNMEVAGSSSITNNANSAIVSGGTLGIYADTLITNGSNAQMWSVGNLTLAGYGNTSVATFNNGSTSGAAYLKSQGNMQIYANQINNIGKDNASLTEGSAYTVATVGYGGYPGMDSSKIMSQEVATNILTSTNSQIVAGGSMLINSNVYNQTADVLAGTNLTINGNVTNNVTHFTTRSLSESWANTYEDCWSSAFGGLFCSTEHDWWSGSHTNTFSSLTPSRIAAGGNLTISGSKISNDGGSAVYQNNTPLGGSSGGTNSGYSGSYASSFTNSSSLGSSPTSGSGTTGTTPTITLVTTNPTNGSNPTIVSVQQQNPNASLASPSLDLSAISNPAIASINTNPPVLTITNASGQNINFTYYVESNPVFAQEHNFTTSEYLFTHLDYNPSRQIILAFDPYSERRTVEDTIARTGMVQYLGNGAIDGLYANGLKYLEGNTTQIGHELTGDQISNLTKDIIIPVEEEVNGQIMLVPKIYFSADTLAKAQDVNKAGGQIYAGGNVTLLSNGDLTNKGYIGSGGSTSLIVQGDFSNIGGEINTGSNLSITAKNTILSALTDQNNQVQNVSKFNVGANLLINTTENISAYGASIKTGLDTYLTAGNNITIAAATSSSSMSAQGGDMSMSKSKVVASVLESGGNINIKSGGDFSLLAGQDTYSSHFAHTDDGALGTSSSVTKDSSGLTNVASSIKGNNVSIDSGNDATIIASNITATNNLSLEAKGNTNILASKDMSSSFSQETSSAGFISNSIDVKNHYNETVASSNLTAGNSMLISSGSDVNILGSNITGKDGNIVAGYYQDDNGKITRNEGNVNVMSVTELAKNYEYSLNVRFDVGGFLVATASGAIAGGITGCLVGGPAGCIAGVGAGALSGAGVGINSKSGHENTDESLLITQKSSNLYFENLEITASKDVNVQSSNINVIQDLVINAASFNVNDTYNTDKKTSIHTDISPDYVALAIGGAVTGVATFYASGYASNQGFAFLQANGFVAGAGTGAVFVAHYGFGSIGSSITNATTNAILGNEYTNDSSDHNHNSVVTRNIIKSEINVESFLFNKT</sequence>
<feature type="compositionally biased region" description="Low complexity" evidence="1">
    <location>
        <begin position="1218"/>
        <end position="1247"/>
    </location>
</feature>
<dbReference type="RefSeq" id="WP_146820351.1">
    <property type="nucleotide sequence ID" value="NZ_CP029077.1"/>
</dbReference>
<dbReference type="Gene3D" id="2.160.20.10">
    <property type="entry name" value="Single-stranded right-handed beta-helix, Pectin lyase-like"/>
    <property type="match status" value="1"/>
</dbReference>
<dbReference type="EMBL" id="CP029077">
    <property type="protein sequence ID" value="QED23052.1"/>
    <property type="molecule type" value="Genomic_DNA"/>
</dbReference>
<dbReference type="SUPFAM" id="SSF51126">
    <property type="entry name" value="Pectin lyase-like"/>
    <property type="match status" value="1"/>
</dbReference>
<evidence type="ECO:0000259" key="2">
    <source>
        <dbReference type="SMART" id="SM00912"/>
    </source>
</evidence>
<dbReference type="GO" id="GO:0003824">
    <property type="term" value="F:catalytic activity"/>
    <property type="evidence" value="ECO:0007669"/>
    <property type="project" value="UniProtKB-ARBA"/>
</dbReference>
<accession>A0A5B8XCI7</accession>
<evidence type="ECO:0000256" key="1">
    <source>
        <dbReference type="SAM" id="MobiDB-lite"/>
    </source>
</evidence>
<dbReference type="SMART" id="SM00912">
    <property type="entry name" value="Haemagg_act"/>
    <property type="match status" value="1"/>
</dbReference>
<reference evidence="3 4" key="1">
    <citation type="journal article" date="2019" name="ISME J.">
        <title>Deianiraea, an extracellular bacterium associated with the ciliate Paramecium, suggests an alternative scenario for the evolution of Rickettsiales.</title>
        <authorList>
            <person name="Castelli M."/>
            <person name="Sabaneyeva E."/>
            <person name="Lanzoni O."/>
            <person name="Lebedeva N."/>
            <person name="Floriano A.M."/>
            <person name="Gaiarsa S."/>
            <person name="Benken K."/>
            <person name="Modeo L."/>
            <person name="Bandi C."/>
            <person name="Potekhin A."/>
            <person name="Sassera D."/>
            <person name="Petroni G."/>
        </authorList>
    </citation>
    <scope>NUCLEOTIDE SEQUENCE [LARGE SCALE GENOMIC DNA]</scope>
    <source>
        <strain evidence="3">CyL4-1</strain>
    </source>
</reference>
<dbReference type="OrthoDB" id="2664633at2"/>
<dbReference type="Pfam" id="PF05860">
    <property type="entry name" value="TPS"/>
    <property type="match status" value="1"/>
</dbReference>
<name>A0A5B8XCI7_9RICK</name>
<dbReference type="Proteomes" id="UP000321934">
    <property type="component" value="Chromosome"/>
</dbReference>
<feature type="region of interest" description="Disordered" evidence="1">
    <location>
        <begin position="1218"/>
        <end position="1251"/>
    </location>
</feature>
<protein>
    <submittedName>
        <fullName evidence="3">Member of ShlA/HecA/FhaA exoprotein family</fullName>
    </submittedName>
</protein>
<dbReference type="NCBIfam" id="TIGR01731">
    <property type="entry name" value="fil_hemag_20aa"/>
    <property type="match status" value="4"/>
</dbReference>
<feature type="domain" description="Filamentous haemagglutinin FhaB/tRNA nuclease CdiA-like TPS" evidence="2">
    <location>
        <begin position="59"/>
        <end position="180"/>
    </location>
</feature>
<organism evidence="3 4">
    <name type="scientific">Candidatus Deianiraea vastatrix</name>
    <dbReference type="NCBI Taxonomy" id="2163644"/>
    <lineage>
        <taxon>Bacteria</taxon>
        <taxon>Pseudomonadati</taxon>
        <taxon>Pseudomonadota</taxon>
        <taxon>Alphaproteobacteria</taxon>
        <taxon>Rickettsiales</taxon>
        <taxon>Candidatus Deianiraeaceae</taxon>
        <taxon>Candidatus Deianiraea</taxon>
    </lineage>
</organism>
<proteinExistence type="predicted"/>
<dbReference type="InterPro" id="IPR025157">
    <property type="entry name" value="Hemagglutinin_rpt"/>
</dbReference>
<dbReference type="Pfam" id="PF13332">
    <property type="entry name" value="Fil_haemagg_2"/>
    <property type="match status" value="2"/>
</dbReference>
<gene>
    <name evidence="3" type="ORF">Deia_00244</name>
</gene>
<evidence type="ECO:0000313" key="4">
    <source>
        <dbReference type="Proteomes" id="UP000321934"/>
    </source>
</evidence>